<evidence type="ECO:0000313" key="2">
    <source>
        <dbReference type="Proteomes" id="UP000050430"/>
    </source>
</evidence>
<dbReference type="Proteomes" id="UP000050430">
    <property type="component" value="Unassembled WGS sequence"/>
</dbReference>
<organism evidence="1 2">
    <name type="scientific">Leptolinea tardivitalis</name>
    <dbReference type="NCBI Taxonomy" id="229920"/>
    <lineage>
        <taxon>Bacteria</taxon>
        <taxon>Bacillati</taxon>
        <taxon>Chloroflexota</taxon>
        <taxon>Anaerolineae</taxon>
        <taxon>Anaerolineales</taxon>
        <taxon>Anaerolineaceae</taxon>
        <taxon>Leptolinea</taxon>
    </lineage>
</organism>
<dbReference type="InterPro" id="IPR000014">
    <property type="entry name" value="PAS"/>
</dbReference>
<comment type="caution">
    <text evidence="1">The sequence shown here is derived from an EMBL/GenBank/DDBJ whole genome shotgun (WGS) entry which is preliminary data.</text>
</comment>
<dbReference type="STRING" id="229920.ADM99_05125"/>
<dbReference type="CDD" id="cd00130">
    <property type="entry name" value="PAS"/>
    <property type="match status" value="1"/>
</dbReference>
<proteinExistence type="predicted"/>
<evidence type="ECO:0000313" key="1">
    <source>
        <dbReference type="EMBL" id="KPL72513.1"/>
    </source>
</evidence>
<evidence type="ECO:0008006" key="3">
    <source>
        <dbReference type="Google" id="ProtNLM"/>
    </source>
</evidence>
<reference evidence="1 2" key="1">
    <citation type="submission" date="2015-07" db="EMBL/GenBank/DDBJ databases">
        <title>Genome sequence of Leptolinea tardivitalis DSM 16556.</title>
        <authorList>
            <person name="Hemp J."/>
            <person name="Ward L.M."/>
            <person name="Pace L.A."/>
            <person name="Fischer W.W."/>
        </authorList>
    </citation>
    <scope>NUCLEOTIDE SEQUENCE [LARGE SCALE GENOMIC DNA]</scope>
    <source>
        <strain evidence="1 2">YMTK-2</strain>
    </source>
</reference>
<accession>A0A0P6XLB1</accession>
<dbReference type="RefSeq" id="WP_062421445.1">
    <property type="nucleotide sequence ID" value="NZ_BBYA01000008.1"/>
</dbReference>
<dbReference type="Gene3D" id="3.30.450.20">
    <property type="entry name" value="PAS domain"/>
    <property type="match status" value="1"/>
</dbReference>
<sequence>MEFDWAKTLDAAVTVCDSEGIIIFMNEQSSKIFTKDGGYALIGKNLLDCHPGSSKQKLENLLTEPRVNMYTIEKKGIKKFIYQTPWYKDGQFGGLVEISFVLDEEVPHFVRS</sequence>
<dbReference type="InterPro" id="IPR035965">
    <property type="entry name" value="PAS-like_dom_sf"/>
</dbReference>
<gene>
    <name evidence="1" type="ORF">ADM99_05125</name>
</gene>
<protein>
    <recommendedName>
        <fullName evidence="3">Diguanylate cyclase</fullName>
    </recommendedName>
</protein>
<name>A0A0P6XLB1_9CHLR</name>
<dbReference type="EMBL" id="LGCK01000007">
    <property type="protein sequence ID" value="KPL72513.1"/>
    <property type="molecule type" value="Genomic_DNA"/>
</dbReference>
<dbReference type="OrthoDB" id="1684212at2"/>
<dbReference type="AlphaFoldDB" id="A0A0P6XLB1"/>
<dbReference type="SUPFAM" id="SSF55785">
    <property type="entry name" value="PYP-like sensor domain (PAS domain)"/>
    <property type="match status" value="1"/>
</dbReference>
<keyword evidence="2" id="KW-1185">Reference proteome</keyword>